<accession>A0AAV4S8W9</accession>
<evidence type="ECO:0000313" key="2">
    <source>
        <dbReference type="Proteomes" id="UP001054945"/>
    </source>
</evidence>
<dbReference type="EMBL" id="BPLR01009091">
    <property type="protein sequence ID" value="GIY29571.1"/>
    <property type="molecule type" value="Genomic_DNA"/>
</dbReference>
<evidence type="ECO:0000313" key="1">
    <source>
        <dbReference type="EMBL" id="GIY29571.1"/>
    </source>
</evidence>
<dbReference type="Proteomes" id="UP001054945">
    <property type="component" value="Unassembled WGS sequence"/>
</dbReference>
<gene>
    <name evidence="1" type="ORF">CEXT_312841</name>
</gene>
<sequence length="80" mass="9585">MVFPTVFLSCGFPSKPEWITIVPSVERMIFWLSPKRVLQFWFLESELNPNSKIHDNFNRTIKEAAELKDFRPHIHFDKLH</sequence>
<comment type="caution">
    <text evidence="1">The sequence shown here is derived from an EMBL/GenBank/DDBJ whole genome shotgun (WGS) entry which is preliminary data.</text>
</comment>
<organism evidence="1 2">
    <name type="scientific">Caerostris extrusa</name>
    <name type="common">Bark spider</name>
    <name type="synonym">Caerostris bankana</name>
    <dbReference type="NCBI Taxonomy" id="172846"/>
    <lineage>
        <taxon>Eukaryota</taxon>
        <taxon>Metazoa</taxon>
        <taxon>Ecdysozoa</taxon>
        <taxon>Arthropoda</taxon>
        <taxon>Chelicerata</taxon>
        <taxon>Arachnida</taxon>
        <taxon>Araneae</taxon>
        <taxon>Araneomorphae</taxon>
        <taxon>Entelegynae</taxon>
        <taxon>Araneoidea</taxon>
        <taxon>Araneidae</taxon>
        <taxon>Caerostris</taxon>
    </lineage>
</organism>
<protein>
    <submittedName>
        <fullName evidence="1">Uncharacterized protein</fullName>
    </submittedName>
</protein>
<reference evidence="1 2" key="1">
    <citation type="submission" date="2021-06" db="EMBL/GenBank/DDBJ databases">
        <title>Caerostris extrusa draft genome.</title>
        <authorList>
            <person name="Kono N."/>
            <person name="Arakawa K."/>
        </authorList>
    </citation>
    <scope>NUCLEOTIDE SEQUENCE [LARGE SCALE GENOMIC DNA]</scope>
</reference>
<keyword evidence="2" id="KW-1185">Reference proteome</keyword>
<name>A0AAV4S8W9_CAEEX</name>
<proteinExistence type="predicted"/>
<dbReference type="AlphaFoldDB" id="A0AAV4S8W9"/>